<evidence type="ECO:0000256" key="2">
    <source>
        <dbReference type="ARBA" id="ARBA00022840"/>
    </source>
</evidence>
<keyword evidence="1" id="KW-0547">Nucleotide-binding</keyword>
<evidence type="ECO:0000313" key="4">
    <source>
        <dbReference type="EMBL" id="AZS29822.1"/>
    </source>
</evidence>
<dbReference type="SUPFAM" id="SSF52540">
    <property type="entry name" value="P-loop containing nucleoside triphosphate hydrolases"/>
    <property type="match status" value="1"/>
</dbReference>
<evidence type="ECO:0000256" key="1">
    <source>
        <dbReference type="ARBA" id="ARBA00022741"/>
    </source>
</evidence>
<keyword evidence="2" id="KW-0067">ATP-binding</keyword>
<dbReference type="GO" id="GO:0003678">
    <property type="term" value="F:DNA helicase activity"/>
    <property type="evidence" value="ECO:0007669"/>
    <property type="project" value="UniProtKB-ARBA"/>
</dbReference>
<organism evidence="4 5">
    <name type="scientific">Butyricimonas faecalis</name>
    <dbReference type="NCBI Taxonomy" id="2093856"/>
    <lineage>
        <taxon>Bacteria</taxon>
        <taxon>Pseudomonadati</taxon>
        <taxon>Bacteroidota</taxon>
        <taxon>Bacteroidia</taxon>
        <taxon>Bacteroidales</taxon>
        <taxon>Odoribacteraceae</taxon>
        <taxon>Butyricimonas</taxon>
    </lineage>
</organism>
<dbReference type="KEGG" id="buy:D8S85_09855"/>
<feature type="domain" description="UvrD-like helicase C-terminal" evidence="3">
    <location>
        <begin position="411"/>
        <end position="462"/>
    </location>
</feature>
<dbReference type="GO" id="GO:0005524">
    <property type="term" value="F:ATP binding"/>
    <property type="evidence" value="ECO:0007669"/>
    <property type="project" value="UniProtKB-KW"/>
</dbReference>
<dbReference type="InterPro" id="IPR027785">
    <property type="entry name" value="UvrD-like_helicase_C"/>
</dbReference>
<proteinExistence type="predicted"/>
<accession>A0A3S9VTF0</accession>
<dbReference type="Proteomes" id="UP000270673">
    <property type="component" value="Chromosome"/>
</dbReference>
<dbReference type="OrthoDB" id="9803432at2"/>
<dbReference type="Pfam" id="PF13604">
    <property type="entry name" value="AAA_30"/>
    <property type="match status" value="1"/>
</dbReference>
<dbReference type="RefSeq" id="WP_106480546.1">
    <property type="nucleotide sequence ID" value="NZ_CP032819.1"/>
</dbReference>
<sequence length="475" mass="54174">MINEHFERIVREKFGFDFSPTQQAAMQSFLTFLFDRHPESLFLLKGYAGTGKTSLVAAIVNTLLQFEQQVVLLAPTGRAAKVFAGYSHQPAFTIHKKIYRQKNAQEGIGIFSLGFNGNANTLFFVDEASMISMGSQDSNFGSGSLLDDLIEFVYNGRNNRLVLIGDTAQLPPIGVDVSPALEAEFLRVSYGMEIYEANLTDIMRQSEQSGILYNATRVREMIGAGPLAKLLLRVTGFPDIVRVSGGELLEELDQCYNSFGMDETMVICRSNKRANRFNEGIRARILYREEAFGGGDKIMVVKNNYFWGAEYDKIDFIANGDIATVEKVGKYKDLYGFHFVHARLSIYGYEEEISAWVMLDTLTSEQPALSYDEYRKLFAAVEEDYMDIPSKQKRYKKIQEDEYFNALQIKFAYAVTCHKAQGGQWDAVFIDPGWMGDEMMDDEYWRWLYTAFTRARKKLYLINFKDVLFGDSEME</sequence>
<keyword evidence="5" id="KW-1185">Reference proteome</keyword>
<protein>
    <submittedName>
        <fullName evidence="4">AAA family ATPase</fullName>
    </submittedName>
</protein>
<dbReference type="InterPro" id="IPR027417">
    <property type="entry name" value="P-loop_NTPase"/>
</dbReference>
<dbReference type="CDD" id="cd17933">
    <property type="entry name" value="DEXSc_RecD-like"/>
    <property type="match status" value="1"/>
</dbReference>
<dbReference type="PANTHER" id="PTHR43788">
    <property type="entry name" value="DNA2/NAM7 HELICASE FAMILY MEMBER"/>
    <property type="match status" value="1"/>
</dbReference>
<dbReference type="Gene3D" id="3.40.50.300">
    <property type="entry name" value="P-loop containing nucleotide triphosphate hydrolases"/>
    <property type="match status" value="2"/>
</dbReference>
<gene>
    <name evidence="4" type="ORF">D8S85_09855</name>
</gene>
<dbReference type="InterPro" id="IPR050534">
    <property type="entry name" value="Coronavir_polyprotein_1ab"/>
</dbReference>
<evidence type="ECO:0000313" key="5">
    <source>
        <dbReference type="Proteomes" id="UP000270673"/>
    </source>
</evidence>
<dbReference type="CDD" id="cd18809">
    <property type="entry name" value="SF1_C_RecD"/>
    <property type="match status" value="1"/>
</dbReference>
<dbReference type="AlphaFoldDB" id="A0A3S9VTF0"/>
<name>A0A3S9VTF0_9BACT</name>
<dbReference type="PANTHER" id="PTHR43788:SF6">
    <property type="entry name" value="DNA HELICASE B"/>
    <property type="match status" value="1"/>
</dbReference>
<dbReference type="Pfam" id="PF13538">
    <property type="entry name" value="UvrD_C_2"/>
    <property type="match status" value="1"/>
</dbReference>
<dbReference type="EMBL" id="CP032819">
    <property type="protein sequence ID" value="AZS29822.1"/>
    <property type="molecule type" value="Genomic_DNA"/>
</dbReference>
<evidence type="ECO:0000259" key="3">
    <source>
        <dbReference type="Pfam" id="PF13538"/>
    </source>
</evidence>
<reference evidence="4 5" key="1">
    <citation type="submission" date="2018-10" db="EMBL/GenBank/DDBJ databases">
        <title>Butyricimonas faecalis sp. nov., isolated from human faeces and emended description of the genus Butyricimonas.</title>
        <authorList>
            <person name="Le Roy T."/>
            <person name="Van der Smissen P."/>
            <person name="Paquot A."/>
            <person name="Delzenne N."/>
            <person name="Muccioli G."/>
            <person name="Collet J.-F."/>
            <person name="Cani P.D."/>
        </authorList>
    </citation>
    <scope>NUCLEOTIDE SEQUENCE [LARGE SCALE GENOMIC DNA]</scope>
    <source>
        <strain evidence="4 5">H184</strain>
    </source>
</reference>